<dbReference type="EMBL" id="HG818824">
    <property type="protein sequence ID" value="CDM21642.2"/>
    <property type="molecule type" value="Genomic_DNA"/>
</dbReference>
<dbReference type="Proteomes" id="UP000019157">
    <property type="component" value="Segment"/>
</dbReference>
<sequence length="56" mass="5914">MTPKTVAVLKVLKTIATNRVTYRFLAAVLLAAGLTAGSEWAGKLETFVCAVVTQCS</sequence>
<name>W6Q7K1_9CAUD</name>
<proteinExistence type="predicted"/>
<accession>W6Q7K1</accession>
<keyword evidence="2" id="KW-1185">Reference proteome</keyword>
<organism evidence="1 2">
    <name type="scientific">Citrobacter phage CR8</name>
    <dbReference type="NCBI Taxonomy" id="1455076"/>
    <lineage>
        <taxon>Viruses</taxon>
        <taxon>Duplodnaviria</taxon>
        <taxon>Heunggongvirae</taxon>
        <taxon>Uroviricota</taxon>
        <taxon>Caudoviricetes</taxon>
        <taxon>Autographivirales</taxon>
        <taxon>Autotranscriptaviridae</taxon>
        <taxon>Studiervirinae</taxon>
        <taxon>Caroctavirus</taxon>
        <taxon>Caroctavirus CR8</taxon>
    </lineage>
</organism>
<dbReference type="KEGG" id="vg:19592934"/>
<dbReference type="GeneID" id="19592934"/>
<gene>
    <name evidence="1" type="primary">19.5</name>
</gene>
<evidence type="ECO:0000313" key="2">
    <source>
        <dbReference type="Proteomes" id="UP000019157"/>
    </source>
</evidence>
<dbReference type="NCBIfam" id="NF040465">
    <property type="entry name" value="T7_gp19.5"/>
    <property type="match status" value="1"/>
</dbReference>
<protein>
    <submittedName>
        <fullName evidence="1">Conserved hypothetical phage protein</fullName>
    </submittedName>
</protein>
<reference evidence="1 2" key="1">
    <citation type="journal article" date="2014" name="Genome Announc.">
        <title>Complete Genome Sequences of Two Citrobacter rodentium Bacteriophages, CR8 and CR44b.</title>
        <authorList>
            <person name="Toribio A.L."/>
            <person name="Pickard D."/>
            <person name="Cerdeno-Tarraga A.M."/>
            <person name="Petty N.K."/>
            <person name="Thomson N."/>
            <person name="Salmond G."/>
            <person name="Dougan G."/>
        </authorList>
    </citation>
    <scope>NUCLEOTIDE SEQUENCE [LARGE SCALE GENOMIC DNA]</scope>
</reference>
<dbReference type="RefSeq" id="YP_009004212.2">
    <property type="nucleotide sequence ID" value="NC_023548.1"/>
</dbReference>
<evidence type="ECO:0000313" key="1">
    <source>
        <dbReference type="EMBL" id="CDM21642.2"/>
    </source>
</evidence>